<reference evidence="5" key="3">
    <citation type="submission" date="2018-08" db="EMBL/GenBank/DDBJ databases">
        <title>Streptococcus chenjunshii sp. nov., isolated from stools sample of the Tibetan antelope in the Qinghai-Tibet plateau, China.</title>
        <authorList>
            <person name="Tian Z."/>
        </authorList>
    </citation>
    <scope>NUCLEOTIDE SEQUENCE [LARGE SCALE GENOMIC DNA]</scope>
    <source>
        <strain evidence="5">Z15</strain>
    </source>
</reference>
<gene>
    <name evidence="2" type="ORF">DDV21_005330</name>
    <name evidence="3" type="ORF">DDV22_00715</name>
    <name evidence="4" type="ORF">DDV23_01270</name>
</gene>
<evidence type="ECO:0000313" key="3">
    <source>
        <dbReference type="EMBL" id="RFU52113.1"/>
    </source>
</evidence>
<sequence length="254" mass="28811">MGDSNKDTSGVAAGSNSAMAIEHAFYEFIERQSFVYSFLTKFAGISLTSLVKKSSGLDLINKGKYYINDISIVPNVSVIIFIYWTEQHFSMGLGCHKDQYQAFLKAFKEASGFGSHLFPNVEKEELSFEAFFASQEDTRHAYTDYFEKHVSLKVLLQAYDYLTFAECAGNWTTRDQAFSIEDIFAASKHLDIPISLQKLETASATNFGRLVRVYSAEGFPSINNIKIDPRNYKISYFKDKNQLFPNEGNYLPFP</sequence>
<protein>
    <recommendedName>
        <fullName evidence="1">YcaO domain-containing protein</fullName>
    </recommendedName>
</protein>
<organism evidence="4 6">
    <name type="scientific">Streptococcus chenjunshii</name>
    <dbReference type="NCBI Taxonomy" id="2173853"/>
    <lineage>
        <taxon>Bacteria</taxon>
        <taxon>Bacillati</taxon>
        <taxon>Bacillota</taxon>
        <taxon>Bacilli</taxon>
        <taxon>Lactobacillales</taxon>
        <taxon>Streptococcaceae</taxon>
        <taxon>Streptococcus</taxon>
    </lineage>
</organism>
<name>A0A372KRP2_9STRE</name>
<accession>A0A346NFD3</accession>
<reference evidence="3 7" key="1">
    <citation type="submission" date="2018-08" db="EMBL/GenBank/DDBJ databases">
        <title>Draft genome of Streptococcus sp .nov. Z2.</title>
        <authorList>
            <person name="Tian Z."/>
        </authorList>
    </citation>
    <scope>NUCLEOTIDE SEQUENCE [LARGE SCALE GENOMIC DNA]</scope>
    <source>
        <strain evidence="3 7">Z2</strain>
    </source>
</reference>
<accession>A0A372KRP2</accession>
<dbReference type="Pfam" id="PF02624">
    <property type="entry name" value="YcaO"/>
    <property type="match status" value="1"/>
</dbReference>
<dbReference type="Proteomes" id="UP000264056">
    <property type="component" value="Unassembled WGS sequence"/>
</dbReference>
<dbReference type="EMBL" id="QVQZ01000001">
    <property type="protein sequence ID" value="RFU54308.1"/>
    <property type="molecule type" value="Genomic_DNA"/>
</dbReference>
<dbReference type="EMBL" id="CP031733">
    <property type="protein sequence ID" value="AXQ79728.1"/>
    <property type="molecule type" value="Genomic_DNA"/>
</dbReference>
<dbReference type="EMBL" id="QVQY01000001">
    <property type="protein sequence ID" value="RFU52113.1"/>
    <property type="molecule type" value="Genomic_DNA"/>
</dbReference>
<evidence type="ECO:0000313" key="2">
    <source>
        <dbReference type="EMBL" id="AXQ79728.1"/>
    </source>
</evidence>
<keyword evidence="7" id="KW-1185">Reference proteome</keyword>
<dbReference type="OrthoDB" id="2230530at2"/>
<dbReference type="Proteomes" id="UP000262901">
    <property type="component" value="Unassembled WGS sequence"/>
</dbReference>
<dbReference type="KEGG" id="schj:DDV21_005330"/>
<evidence type="ECO:0000313" key="7">
    <source>
        <dbReference type="Proteomes" id="UP000264056"/>
    </source>
</evidence>
<reference evidence="4 6" key="2">
    <citation type="submission" date="2018-08" db="EMBL/GenBank/DDBJ databases">
        <title>Draft genome of Streptococcus sp. nov. Z1.</title>
        <authorList>
            <person name="Tian Z."/>
        </authorList>
    </citation>
    <scope>NUCLEOTIDE SEQUENCE [LARGE SCALE GENOMIC DNA]</scope>
    <source>
        <strain evidence="4">Z1</strain>
        <strain evidence="6">Z1(2018)</strain>
    </source>
</reference>
<feature type="domain" description="YcaO" evidence="1">
    <location>
        <begin position="6"/>
        <end position="117"/>
    </location>
</feature>
<evidence type="ECO:0000259" key="1">
    <source>
        <dbReference type="Pfam" id="PF02624"/>
    </source>
</evidence>
<dbReference type="Gene3D" id="3.30.1330.230">
    <property type="match status" value="1"/>
</dbReference>
<evidence type="ECO:0000313" key="5">
    <source>
        <dbReference type="Proteomes" id="UP000246115"/>
    </source>
</evidence>
<reference evidence="2" key="4">
    <citation type="journal article" date="2019" name="Int. J. Syst. Evol. Microbiol.">
        <title>Streptococcus chenjunshii sp. nov. isolated from feces of Tibetan antelopes.</title>
        <authorList>
            <person name="Tian Z."/>
            <person name="Lu S."/>
            <person name="Jin D."/>
            <person name="Yang J."/>
            <person name="Pu J."/>
            <person name="Lai X.H."/>
            <person name="Bai X.N."/>
            <person name="Wu X.M."/>
            <person name="Li J."/>
            <person name="Wang S."/>
            <person name="Xu J."/>
        </authorList>
    </citation>
    <scope>NUCLEOTIDE SEQUENCE</scope>
    <source>
        <strain evidence="2">Z15</strain>
    </source>
</reference>
<dbReference type="InterPro" id="IPR003776">
    <property type="entry name" value="YcaO-like_dom"/>
</dbReference>
<evidence type="ECO:0000313" key="6">
    <source>
        <dbReference type="Proteomes" id="UP000262901"/>
    </source>
</evidence>
<proteinExistence type="predicted"/>
<dbReference type="Proteomes" id="UP000246115">
    <property type="component" value="Chromosome"/>
</dbReference>
<evidence type="ECO:0000313" key="4">
    <source>
        <dbReference type="EMBL" id="RFU54308.1"/>
    </source>
</evidence>
<dbReference type="AlphaFoldDB" id="A0A372KRP2"/>